<dbReference type="PANTHER" id="PTHR16134">
    <property type="entry name" value="F-BOX/TPR REPEAT PROTEIN POF3"/>
    <property type="match status" value="1"/>
</dbReference>
<gene>
    <name evidence="2" type="ORF">CTI12_AA151390</name>
</gene>
<feature type="domain" description="COI1 F-box" evidence="1">
    <location>
        <begin position="3"/>
        <end position="41"/>
    </location>
</feature>
<evidence type="ECO:0000259" key="1">
    <source>
        <dbReference type="Pfam" id="PF18511"/>
    </source>
</evidence>
<dbReference type="InterPro" id="IPR006553">
    <property type="entry name" value="Leu-rich_rpt_Cys-con_subtyp"/>
</dbReference>
<dbReference type="Gene3D" id="1.20.1280.50">
    <property type="match status" value="3"/>
</dbReference>
<dbReference type="STRING" id="35608.A0A2U1PHZ0"/>
<protein>
    <recommendedName>
        <fullName evidence="1">COI1 F-box domain-containing protein</fullName>
    </recommendedName>
</protein>
<dbReference type="SUPFAM" id="SSF52047">
    <property type="entry name" value="RNI-like"/>
    <property type="match status" value="5"/>
</dbReference>
<dbReference type="InterPro" id="IPR041567">
    <property type="entry name" value="COI1_F-box"/>
</dbReference>
<dbReference type="GO" id="GO:0019005">
    <property type="term" value="C:SCF ubiquitin ligase complex"/>
    <property type="evidence" value="ECO:0007669"/>
    <property type="project" value="TreeGrafter"/>
</dbReference>
<dbReference type="OrthoDB" id="550575at2759"/>
<evidence type="ECO:0000313" key="2">
    <source>
        <dbReference type="EMBL" id="PWA85332.1"/>
    </source>
</evidence>
<dbReference type="Gene3D" id="3.80.10.10">
    <property type="entry name" value="Ribonuclease Inhibitor"/>
    <property type="match status" value="4"/>
</dbReference>
<sequence length="1998" mass="225644">MSSMDTVFNCVIPYIQNGDDRNSVSLVCRRWNEIDCFTRKHLTVHVHYAPTPSRLSKRFPSLESLTIKGIKCVTGGIDDVNEWIREISVSLTRLKSLRIRHSVIRDSDLDFLAKTRGKDLTSLKIFMCEGFSENGLMCVAKHFSELRELCLEKVDLVVGDEVVEERGKWLRVLALRKTGIEKFSYIDAINTPFGQEDVAFLVEKCRESLVSLRVDSCLIDDAAQAISNAVNLQDFFGAYFDEDEQYSGFKFPSSIHSLGLSYLPEGSIRFVEPLLNQLRELDFKGLDVPHEWSCQCFFLQRCPNLEILHTEHVCGDVGLSFISQDCKKLRKLTVYSGTHVGLMAVAQGCPDLEYLHVELTNISNEALECIGSNLKNLRVFYIRAQQKEDEEYKTILPLDNGIRAMLIGCSKLERLTLDLYPEALTNVGLGFIGKYGVNLRDLSLASIGGSDEGLMELSKGCPKLKKLELTNCPFSYQAVKDFWLNIKSLRYIWFNSDNDTRLRLTRPDFEVSNSSAQPTKDYCTREEVAQMMREQAVETTREIEKVERAAQTVASTQKNLTEFFAFFNRQQAKAGFSSSYTPPPMYTLSVVPDRSSTPQGFLPDHNLYSPTFATGTSQLVRVDDFTRMMREQAAERARWMEQSERVTQAAASIENVVADFFAYLNRQQAEGVFSSFFTPPPMCTPSVVPDPSSTPQGYMKLSINPMETVANCVIPYIHDPSDRNSVSLVCGRWYEIDSMTRKHVTVHLHYAPTPLHLSQRFPFLESLTLKGYPCGIDWTQKSGANITPWIQEISTSFKCLKSLHIRNMAIHDSDLELLARTRGKDLKVLKIVDCEGISENGLMHISKGCNELRTLCLALKDLDGGCVKWLQELALRNAGIETFSSKYICDQFDVKDVALLVKNCCKSLVSLNVCTSFIDDDLGDAFSHAVKLEHFKGAIYREDMEYGSFNFPSTIRCLGIYDFREPSLSFVYPLLNQLRELEFYHLDVEANCQCQCSFIQRCPNLEVLDTEDVCGDKGLQVISQFCKKLRKLTFRYCSGTHVGLIAVAQGCRNLEYLYIELTDISIEALECMGTNLKNLRALYLRVCKPKDDIETITPLDNGFRAMYMKLSINPMETVANCVIPYIHDPSDRNSVSLVCGRWYEIDSMTRKHVTVHLHYAPTPLHLSQRFPFLESLTLKGYPCGIDWTQKSGANITPWIQEISTSFKCLKSLHIRNMAIHDSDLELLARTRGKDLKVLKIVDCEGISENGLMHISKGCNELRTLCLALKDLDGGCVKWLQELALRNAGIETFSSKYICDQFDVKDVALLVKNCCKSLVSLNVCTSFIDDDLGDAFSHAVKLEHFKGAIYREDMEYGSFNLPSTIRCLGIYDFREPSLSFVYPLLNQLRELEFYYLDVEANCQCQCSFIQRCPNLEVLDTEDVCGDKGLQVISQFCKKLRKLTFRYCSGTHVGLIAVAQGCRNLEYLYIELTDISIEALECMGTNLKNLRALYLRVCKPKDDIETITPLDNGFRAMLIGCTKLERLSINLCEEDLTDVGLGFIGKYGINLRYLSLANIGGSDEGLRALSMGCPRLRKLEMQCCNFSQEAIARFLFNVHSLRYIWVLNDDSKVVLALTRPNFGSSTTEAQGPSATLAEKLDSIAEEVRWYGIRKVPDLEYLNIELIDISNEALECIGTNLKNLRAFYLCVSKYKDDIETITPLDNGFRAMLIGCTKLERLSINLYEKHLTEVGLGFIGKYGINLRFLSLNNIGGSDEGLRALSMGCPRLRKLEMQSCNFSEEAIASFLFNVHSLRYIWVLNDDSKVVLALTRPNFGSSTMEAQGPNATLAEKLDRLAVNIRSVKSILRQVNVNVSFTSVGRTVSKHAVMAIDADKKRSDPSRPRIYGYAPSKRENDPCAQFCLDHAAPKGAIFDSRCCGTLCLCCISDRQYSAWITRLQKELYLIQDVVEPYVFVVSLTDNKDGKLMSDAETGEFFGGFTPLPRKTTTDDTKSAMCMRIV</sequence>
<dbReference type="Proteomes" id="UP000245207">
    <property type="component" value="Unassembled WGS sequence"/>
</dbReference>
<evidence type="ECO:0000313" key="3">
    <source>
        <dbReference type="Proteomes" id="UP000245207"/>
    </source>
</evidence>
<dbReference type="PANTHER" id="PTHR16134:SF43">
    <property type="entry name" value="CORONATINE-INSENSITIVE PROTEIN 1"/>
    <property type="match status" value="1"/>
</dbReference>
<dbReference type="SMART" id="SM00367">
    <property type="entry name" value="LRR_CC"/>
    <property type="match status" value="18"/>
</dbReference>
<dbReference type="Pfam" id="PF18511">
    <property type="entry name" value="F-box_5"/>
    <property type="match status" value="3"/>
</dbReference>
<comment type="caution">
    <text evidence="2">The sequence shown here is derived from an EMBL/GenBank/DDBJ whole genome shotgun (WGS) entry which is preliminary data.</text>
</comment>
<proteinExistence type="predicted"/>
<organism evidence="2 3">
    <name type="scientific">Artemisia annua</name>
    <name type="common">Sweet wormwood</name>
    <dbReference type="NCBI Taxonomy" id="35608"/>
    <lineage>
        <taxon>Eukaryota</taxon>
        <taxon>Viridiplantae</taxon>
        <taxon>Streptophyta</taxon>
        <taxon>Embryophyta</taxon>
        <taxon>Tracheophyta</taxon>
        <taxon>Spermatophyta</taxon>
        <taxon>Magnoliopsida</taxon>
        <taxon>eudicotyledons</taxon>
        <taxon>Gunneridae</taxon>
        <taxon>Pentapetalae</taxon>
        <taxon>asterids</taxon>
        <taxon>campanulids</taxon>
        <taxon>Asterales</taxon>
        <taxon>Asteraceae</taxon>
        <taxon>Asteroideae</taxon>
        <taxon>Anthemideae</taxon>
        <taxon>Artemisiinae</taxon>
        <taxon>Artemisia</taxon>
    </lineage>
</organism>
<dbReference type="EMBL" id="PKPP01001134">
    <property type="protein sequence ID" value="PWA85332.1"/>
    <property type="molecule type" value="Genomic_DNA"/>
</dbReference>
<dbReference type="GO" id="GO:0031146">
    <property type="term" value="P:SCF-dependent proteasomal ubiquitin-dependent protein catabolic process"/>
    <property type="evidence" value="ECO:0007669"/>
    <property type="project" value="TreeGrafter"/>
</dbReference>
<dbReference type="InterPro" id="IPR032675">
    <property type="entry name" value="LRR_dom_sf"/>
</dbReference>
<dbReference type="CDD" id="cd22159">
    <property type="entry name" value="F-box_AtTIR1-like"/>
    <property type="match status" value="2"/>
</dbReference>
<dbReference type="SUPFAM" id="SSF52058">
    <property type="entry name" value="L domain-like"/>
    <property type="match status" value="1"/>
</dbReference>
<feature type="domain" description="COI1 F-box" evidence="1">
    <location>
        <begin position="706"/>
        <end position="743"/>
    </location>
</feature>
<feature type="domain" description="COI1 F-box" evidence="1">
    <location>
        <begin position="1115"/>
        <end position="1152"/>
    </location>
</feature>
<reference evidence="2 3" key="1">
    <citation type="journal article" date="2018" name="Mol. Plant">
        <title>The genome of Artemisia annua provides insight into the evolution of Asteraceae family and artemisinin biosynthesis.</title>
        <authorList>
            <person name="Shen Q."/>
            <person name="Zhang L."/>
            <person name="Liao Z."/>
            <person name="Wang S."/>
            <person name="Yan T."/>
            <person name="Shi P."/>
            <person name="Liu M."/>
            <person name="Fu X."/>
            <person name="Pan Q."/>
            <person name="Wang Y."/>
            <person name="Lv Z."/>
            <person name="Lu X."/>
            <person name="Zhang F."/>
            <person name="Jiang W."/>
            <person name="Ma Y."/>
            <person name="Chen M."/>
            <person name="Hao X."/>
            <person name="Li L."/>
            <person name="Tang Y."/>
            <person name="Lv G."/>
            <person name="Zhou Y."/>
            <person name="Sun X."/>
            <person name="Brodelius P.E."/>
            <person name="Rose J.K.C."/>
            <person name="Tang K."/>
        </authorList>
    </citation>
    <scope>NUCLEOTIDE SEQUENCE [LARGE SCALE GENOMIC DNA]</scope>
    <source>
        <strain evidence="3">cv. Huhao1</strain>
        <tissue evidence="2">Leaf</tissue>
    </source>
</reference>
<accession>A0A2U1PHZ0</accession>
<keyword evidence="3" id="KW-1185">Reference proteome</keyword>
<name>A0A2U1PHZ0_ARTAN</name>